<dbReference type="SUPFAM" id="SSF53649">
    <property type="entry name" value="Alkaline phosphatase-like"/>
    <property type="match status" value="1"/>
</dbReference>
<proteinExistence type="predicted"/>
<dbReference type="Proteomes" id="UP000281708">
    <property type="component" value="Unassembled WGS sequence"/>
</dbReference>
<protein>
    <submittedName>
        <fullName evidence="1">Alkaline phosphatase family protein</fullName>
    </submittedName>
</protein>
<dbReference type="InterPro" id="IPR002591">
    <property type="entry name" value="Phosphodiest/P_Trfase"/>
</dbReference>
<reference evidence="1 2" key="1">
    <citation type="submission" date="2018-10" db="EMBL/GenBank/DDBJ databases">
        <title>Marmoricola sp. 4Q3S-7 whole genome shotgun sequence.</title>
        <authorList>
            <person name="Li F."/>
        </authorList>
    </citation>
    <scope>NUCLEOTIDE SEQUENCE [LARGE SCALE GENOMIC DNA]</scope>
    <source>
        <strain evidence="1 2">4Q3S-7</strain>
    </source>
</reference>
<gene>
    <name evidence="1" type="ORF">D9V37_11770</name>
</gene>
<keyword evidence="2" id="KW-1185">Reference proteome</keyword>
<dbReference type="PANTHER" id="PTHR10151:SF120">
    <property type="entry name" value="BIS(5'-ADENOSYL)-TRIPHOSPHATASE"/>
    <property type="match status" value="1"/>
</dbReference>
<dbReference type="EMBL" id="RDBE01000007">
    <property type="protein sequence ID" value="RLV49452.1"/>
    <property type="molecule type" value="Genomic_DNA"/>
</dbReference>
<dbReference type="PANTHER" id="PTHR10151">
    <property type="entry name" value="ECTONUCLEOTIDE PYROPHOSPHATASE/PHOSPHODIESTERASE"/>
    <property type="match status" value="1"/>
</dbReference>
<dbReference type="Gene3D" id="3.40.720.10">
    <property type="entry name" value="Alkaline Phosphatase, subunit A"/>
    <property type="match status" value="1"/>
</dbReference>
<dbReference type="GO" id="GO:0016787">
    <property type="term" value="F:hydrolase activity"/>
    <property type="evidence" value="ECO:0007669"/>
    <property type="project" value="UniProtKB-ARBA"/>
</dbReference>
<evidence type="ECO:0000313" key="1">
    <source>
        <dbReference type="EMBL" id="RLV49452.1"/>
    </source>
</evidence>
<dbReference type="Pfam" id="PF01663">
    <property type="entry name" value="Phosphodiest"/>
    <property type="match status" value="1"/>
</dbReference>
<dbReference type="OrthoDB" id="9779267at2"/>
<name>A0A3L8P387_9ACTN</name>
<dbReference type="AlphaFoldDB" id="A0A3L8P387"/>
<sequence>MVELVEPVYGGRTLADVLPAVGVALGVDAGFAPVSLELPPAPSYVVMLVDGMGRELLAAHRDHAPYLSSLLARSEPGTAGVPSTTATSLTSLGTALPPGGHGMVGFTQRVPGTEQLLNSLFWDADVDPLQWQPHETAFDRLSRAGVVTTVVSKREFRGTGLTVASQRGAALVGGDHVGERIASAVAASAYAPSVTYVYESDLDWTGHRFGVDSPAWRQQLITIDAQVEQLREALPPSTRLVVVADHGMVDTGPEHQVDVDETPGLRDGVALLGGEARFRHVYAAPGAAADVAATWAEVLADRALVLPREEAIARGWFGAVEDRVAPRLGDVVAAAGDRTALVSSADFPYEMKLIGMHGSLTPAEMLIPVLVD</sequence>
<accession>A0A3L8P387</accession>
<comment type="caution">
    <text evidence="1">The sequence shown here is derived from an EMBL/GenBank/DDBJ whole genome shotgun (WGS) entry which is preliminary data.</text>
</comment>
<dbReference type="InterPro" id="IPR017850">
    <property type="entry name" value="Alkaline_phosphatase_core_sf"/>
</dbReference>
<evidence type="ECO:0000313" key="2">
    <source>
        <dbReference type="Proteomes" id="UP000281708"/>
    </source>
</evidence>
<organism evidence="1 2">
    <name type="scientific">Nocardioides mangrovicus</name>
    <dbReference type="NCBI Taxonomy" id="2478913"/>
    <lineage>
        <taxon>Bacteria</taxon>
        <taxon>Bacillati</taxon>
        <taxon>Actinomycetota</taxon>
        <taxon>Actinomycetes</taxon>
        <taxon>Propionibacteriales</taxon>
        <taxon>Nocardioidaceae</taxon>
        <taxon>Nocardioides</taxon>
    </lineage>
</organism>